<feature type="chain" id="PRO_5002116638" description="Lipoprotein" evidence="1">
    <location>
        <begin position="22"/>
        <end position="48"/>
    </location>
</feature>
<accession>A0A0B7IG81</accession>
<dbReference type="EMBL" id="CDOK01000097">
    <property type="protein sequence ID" value="CEN49002.1"/>
    <property type="molecule type" value="Genomic_DNA"/>
</dbReference>
<name>A0A0B7IG81_9FLAO</name>
<proteinExistence type="predicted"/>
<gene>
    <name evidence="2" type="ORF">CCAN11_1860012</name>
</gene>
<evidence type="ECO:0000256" key="1">
    <source>
        <dbReference type="SAM" id="SignalP"/>
    </source>
</evidence>
<sequence>MKKSKNVLVVLCMALAFTACQKEDEQTFEKILDRLKSCGIFLIKVMKY</sequence>
<keyword evidence="1" id="KW-0732">Signal</keyword>
<evidence type="ECO:0000313" key="2">
    <source>
        <dbReference type="EMBL" id="CEN49002.1"/>
    </source>
</evidence>
<evidence type="ECO:0000313" key="3">
    <source>
        <dbReference type="Proteomes" id="UP000039370"/>
    </source>
</evidence>
<feature type="signal peptide" evidence="1">
    <location>
        <begin position="1"/>
        <end position="21"/>
    </location>
</feature>
<dbReference type="PROSITE" id="PS51257">
    <property type="entry name" value="PROKAR_LIPOPROTEIN"/>
    <property type="match status" value="1"/>
</dbReference>
<dbReference type="Proteomes" id="UP000039370">
    <property type="component" value="Unassembled WGS sequence"/>
</dbReference>
<organism evidence="2 3">
    <name type="scientific">Capnocytophaga canimorsus</name>
    <dbReference type="NCBI Taxonomy" id="28188"/>
    <lineage>
        <taxon>Bacteria</taxon>
        <taxon>Pseudomonadati</taxon>
        <taxon>Bacteroidota</taxon>
        <taxon>Flavobacteriia</taxon>
        <taxon>Flavobacteriales</taxon>
        <taxon>Flavobacteriaceae</taxon>
        <taxon>Capnocytophaga</taxon>
    </lineage>
</organism>
<evidence type="ECO:0008006" key="4">
    <source>
        <dbReference type="Google" id="ProtNLM"/>
    </source>
</evidence>
<dbReference type="AlphaFoldDB" id="A0A0B7IG81"/>
<reference evidence="3" key="1">
    <citation type="submission" date="2015-01" db="EMBL/GenBank/DDBJ databases">
        <authorList>
            <person name="MANFREDI Pablo"/>
        </authorList>
    </citation>
    <scope>NUCLEOTIDE SEQUENCE [LARGE SCALE GENOMIC DNA]</scope>
    <source>
        <strain evidence="3">Cc11</strain>
    </source>
</reference>
<protein>
    <recommendedName>
        <fullName evidence="4">Lipoprotein</fullName>
    </recommendedName>
</protein>